<keyword evidence="1" id="KW-0547">Nucleotide-binding</keyword>
<dbReference type="Proteomes" id="UP000887577">
    <property type="component" value="Unplaced"/>
</dbReference>
<dbReference type="WBParaSite" id="PSU_v2.g11949.t1">
    <property type="protein sequence ID" value="PSU_v2.g11949.t1"/>
    <property type="gene ID" value="PSU_v2.g11949"/>
</dbReference>
<keyword evidence="2" id="KW-0067">ATP-binding</keyword>
<proteinExistence type="predicted"/>
<organism evidence="5 6">
    <name type="scientific">Panagrolaimus superbus</name>
    <dbReference type="NCBI Taxonomy" id="310955"/>
    <lineage>
        <taxon>Eukaryota</taxon>
        <taxon>Metazoa</taxon>
        <taxon>Ecdysozoa</taxon>
        <taxon>Nematoda</taxon>
        <taxon>Chromadorea</taxon>
        <taxon>Rhabditida</taxon>
        <taxon>Tylenchina</taxon>
        <taxon>Panagrolaimomorpha</taxon>
        <taxon>Panagrolaimoidea</taxon>
        <taxon>Panagrolaimidae</taxon>
        <taxon>Panagrolaimus</taxon>
    </lineage>
</organism>
<dbReference type="GO" id="GO:0005524">
    <property type="term" value="F:ATP binding"/>
    <property type="evidence" value="ECO:0007669"/>
    <property type="project" value="UniProtKB-KW"/>
</dbReference>
<dbReference type="InterPro" id="IPR036961">
    <property type="entry name" value="Kinesin_motor_dom_sf"/>
</dbReference>
<evidence type="ECO:0000313" key="5">
    <source>
        <dbReference type="Proteomes" id="UP000887577"/>
    </source>
</evidence>
<evidence type="ECO:0000259" key="4">
    <source>
        <dbReference type="PROSITE" id="PS51844"/>
    </source>
</evidence>
<evidence type="ECO:0000313" key="6">
    <source>
        <dbReference type="WBParaSite" id="PSU_v2.g11949.t1"/>
    </source>
</evidence>
<dbReference type="GO" id="GO:0016459">
    <property type="term" value="C:myosin complex"/>
    <property type="evidence" value="ECO:0007669"/>
    <property type="project" value="InterPro"/>
</dbReference>
<evidence type="ECO:0000256" key="1">
    <source>
        <dbReference type="ARBA" id="ARBA00022741"/>
    </source>
</evidence>
<feature type="domain" description="Myosin N-terminal SH3-like" evidence="4">
    <location>
        <begin position="29"/>
        <end position="77"/>
    </location>
</feature>
<name>A0A914XYB4_9BILA</name>
<keyword evidence="3" id="KW-0009">Actin-binding</keyword>
<dbReference type="InterPro" id="IPR027417">
    <property type="entry name" value="P-loop_NTPase"/>
</dbReference>
<sequence>MNPWEKDPGWQYLRLTREQMLKEQSTPYNAKKNVWIPDVEEGFLGGEIVTKKGDVCIVKIGDKEVSVKKDLVTEMNPPKYEKTEDMSNLTFLNDASVLHNLRSRYGAMLIYHHFFLLPIFL</sequence>
<dbReference type="SUPFAM" id="SSF52540">
    <property type="entry name" value="P-loop containing nucleoside triphosphate hydrolases"/>
    <property type="match status" value="1"/>
</dbReference>
<evidence type="ECO:0000256" key="3">
    <source>
        <dbReference type="ARBA" id="ARBA00023203"/>
    </source>
</evidence>
<dbReference type="Gene3D" id="3.40.850.10">
    <property type="entry name" value="Kinesin motor domain"/>
    <property type="match status" value="1"/>
</dbReference>
<dbReference type="AlphaFoldDB" id="A0A914XYB4"/>
<keyword evidence="5" id="KW-1185">Reference proteome</keyword>
<dbReference type="Gene3D" id="2.30.30.360">
    <property type="entry name" value="Myosin S1 fragment, N-terminal"/>
    <property type="match status" value="1"/>
</dbReference>
<evidence type="ECO:0000256" key="2">
    <source>
        <dbReference type="ARBA" id="ARBA00022840"/>
    </source>
</evidence>
<dbReference type="GO" id="GO:0003774">
    <property type="term" value="F:cytoskeletal motor activity"/>
    <property type="evidence" value="ECO:0007669"/>
    <property type="project" value="InterPro"/>
</dbReference>
<dbReference type="InterPro" id="IPR004009">
    <property type="entry name" value="SH3_Myosin"/>
</dbReference>
<protein>
    <submittedName>
        <fullName evidence="6">Myosin N-terminal SH3-like domain-containing protein</fullName>
    </submittedName>
</protein>
<reference evidence="6" key="1">
    <citation type="submission" date="2022-11" db="UniProtKB">
        <authorList>
            <consortium name="WormBaseParasite"/>
        </authorList>
    </citation>
    <scope>IDENTIFICATION</scope>
</reference>
<dbReference type="Pfam" id="PF02736">
    <property type="entry name" value="Myosin_N"/>
    <property type="match status" value="1"/>
</dbReference>
<accession>A0A914XYB4</accession>
<dbReference type="GO" id="GO:0051015">
    <property type="term" value="F:actin filament binding"/>
    <property type="evidence" value="ECO:0007669"/>
    <property type="project" value="InterPro"/>
</dbReference>
<dbReference type="InterPro" id="IPR008989">
    <property type="entry name" value="Myosin_S1_N"/>
</dbReference>
<dbReference type="PROSITE" id="PS51844">
    <property type="entry name" value="SH3_LIKE"/>
    <property type="match status" value="1"/>
</dbReference>